<gene>
    <name evidence="3" type="ORF">SFRICE_009047</name>
</gene>
<sequence length="177" mass="19425">MGSGSKQELSPAWLFVVIREGHQYTCSSRLPGHRVLTTCRCTWLPRGAKEVGSRQPQTTSPQSSDVGGQRSSVQEEVVVPATALPRRLQAQVLWYEWAVSLWWWALCVALSAVGARGCKKKTVCRPPPGGRPGCGGRGRQELLQATAAAVTARCVRVLQALTLLTRDIFYISFIFTL</sequence>
<keyword evidence="2" id="KW-1133">Transmembrane helix</keyword>
<name>A0A2H1WFR1_SPOFR</name>
<keyword evidence="2" id="KW-0812">Transmembrane</keyword>
<feature type="compositionally biased region" description="Low complexity" evidence="1">
    <location>
        <begin position="55"/>
        <end position="64"/>
    </location>
</feature>
<evidence type="ECO:0000256" key="2">
    <source>
        <dbReference type="SAM" id="Phobius"/>
    </source>
</evidence>
<dbReference type="EMBL" id="ODYU01008272">
    <property type="protein sequence ID" value="SOQ51712.1"/>
    <property type="molecule type" value="Genomic_DNA"/>
</dbReference>
<evidence type="ECO:0000313" key="3">
    <source>
        <dbReference type="EMBL" id="SOQ51712.1"/>
    </source>
</evidence>
<keyword evidence="2" id="KW-0472">Membrane</keyword>
<proteinExistence type="predicted"/>
<feature type="transmembrane region" description="Helical" evidence="2">
    <location>
        <begin position="94"/>
        <end position="115"/>
    </location>
</feature>
<evidence type="ECO:0000256" key="1">
    <source>
        <dbReference type="SAM" id="MobiDB-lite"/>
    </source>
</evidence>
<organism evidence="3">
    <name type="scientific">Spodoptera frugiperda</name>
    <name type="common">Fall armyworm</name>
    <dbReference type="NCBI Taxonomy" id="7108"/>
    <lineage>
        <taxon>Eukaryota</taxon>
        <taxon>Metazoa</taxon>
        <taxon>Ecdysozoa</taxon>
        <taxon>Arthropoda</taxon>
        <taxon>Hexapoda</taxon>
        <taxon>Insecta</taxon>
        <taxon>Pterygota</taxon>
        <taxon>Neoptera</taxon>
        <taxon>Endopterygota</taxon>
        <taxon>Lepidoptera</taxon>
        <taxon>Glossata</taxon>
        <taxon>Ditrysia</taxon>
        <taxon>Noctuoidea</taxon>
        <taxon>Noctuidae</taxon>
        <taxon>Amphipyrinae</taxon>
        <taxon>Spodoptera</taxon>
    </lineage>
</organism>
<protein>
    <submittedName>
        <fullName evidence="3">SFRICE_009047</fullName>
    </submittedName>
</protein>
<dbReference type="AlphaFoldDB" id="A0A2H1WFR1"/>
<accession>A0A2H1WFR1</accession>
<reference evidence="3" key="1">
    <citation type="submission" date="2016-07" db="EMBL/GenBank/DDBJ databases">
        <authorList>
            <person name="Bretaudeau A."/>
        </authorList>
    </citation>
    <scope>NUCLEOTIDE SEQUENCE</scope>
    <source>
        <strain evidence="3">Rice</strain>
        <tissue evidence="3">Whole body</tissue>
    </source>
</reference>
<feature type="region of interest" description="Disordered" evidence="1">
    <location>
        <begin position="50"/>
        <end position="72"/>
    </location>
</feature>